<evidence type="ECO:0000313" key="2">
    <source>
        <dbReference type="Proteomes" id="UP001152562"/>
    </source>
</evidence>
<name>A0A9P0XDI3_PIEBR</name>
<gene>
    <name evidence="1" type="ORF">PIBRA_LOCUS8622</name>
</gene>
<proteinExistence type="predicted"/>
<sequence>MQRSRKVCIVFYSIITLREFSHCEQLPLYLKRSWPRCDLRSNEERPLDAAANARIALQRGAGGECLLLPGRAS</sequence>
<keyword evidence="2" id="KW-1185">Reference proteome</keyword>
<dbReference type="AlphaFoldDB" id="A0A9P0XDI3"/>
<dbReference type="EMBL" id="CALOZG010000027">
    <property type="protein sequence ID" value="CAH4032204.1"/>
    <property type="molecule type" value="Genomic_DNA"/>
</dbReference>
<dbReference type="Proteomes" id="UP001152562">
    <property type="component" value="Unassembled WGS sequence"/>
</dbReference>
<protein>
    <submittedName>
        <fullName evidence="1">Uncharacterized protein</fullName>
    </submittedName>
</protein>
<comment type="caution">
    <text evidence="1">The sequence shown here is derived from an EMBL/GenBank/DDBJ whole genome shotgun (WGS) entry which is preliminary data.</text>
</comment>
<accession>A0A9P0XDI3</accession>
<organism evidence="1 2">
    <name type="scientific">Pieris brassicae</name>
    <name type="common">White butterfly</name>
    <name type="synonym">Large white butterfly</name>
    <dbReference type="NCBI Taxonomy" id="7116"/>
    <lineage>
        <taxon>Eukaryota</taxon>
        <taxon>Metazoa</taxon>
        <taxon>Ecdysozoa</taxon>
        <taxon>Arthropoda</taxon>
        <taxon>Hexapoda</taxon>
        <taxon>Insecta</taxon>
        <taxon>Pterygota</taxon>
        <taxon>Neoptera</taxon>
        <taxon>Endopterygota</taxon>
        <taxon>Lepidoptera</taxon>
        <taxon>Glossata</taxon>
        <taxon>Ditrysia</taxon>
        <taxon>Papilionoidea</taxon>
        <taxon>Pieridae</taxon>
        <taxon>Pierinae</taxon>
        <taxon>Pieris</taxon>
    </lineage>
</organism>
<evidence type="ECO:0000313" key="1">
    <source>
        <dbReference type="EMBL" id="CAH4032204.1"/>
    </source>
</evidence>
<reference evidence="1" key="1">
    <citation type="submission" date="2022-05" db="EMBL/GenBank/DDBJ databases">
        <authorList>
            <person name="Okamura Y."/>
        </authorList>
    </citation>
    <scope>NUCLEOTIDE SEQUENCE</scope>
</reference>